<dbReference type="Proteomes" id="UP000712281">
    <property type="component" value="Unassembled WGS sequence"/>
</dbReference>
<dbReference type="AlphaFoldDB" id="A0A8S9HHL6"/>
<accession>A0A8S9HHL6</accession>
<feature type="compositionally biased region" description="Basic and acidic residues" evidence="1">
    <location>
        <begin position="63"/>
        <end position="72"/>
    </location>
</feature>
<evidence type="ECO:0000313" key="3">
    <source>
        <dbReference type="Proteomes" id="UP000712281"/>
    </source>
</evidence>
<name>A0A8S9HHL6_BRACR</name>
<comment type="caution">
    <text evidence="2">The sequence shown here is derived from an EMBL/GenBank/DDBJ whole genome shotgun (WGS) entry which is preliminary data.</text>
</comment>
<sequence length="171" mass="18944">MNSWSPEIVLVIRRLREDPEVVWGPGGRGGARRTLRPYRNPEVSSLDPEIFDWNPKEPGGSSLDHEIFDRNPEATGEPGGSSSDFTHRTRNRVGNRGDHTPPLATTGTCLDFAFCRSEAGHYRVPMLYSTSAGSHWQILEGAGVGVMTQVPGFAAFHVWRSRILIAPYISQ</sequence>
<proteinExistence type="predicted"/>
<dbReference type="EMBL" id="QGKW02001940">
    <property type="protein sequence ID" value="KAF2555238.1"/>
    <property type="molecule type" value="Genomic_DNA"/>
</dbReference>
<evidence type="ECO:0000256" key="1">
    <source>
        <dbReference type="SAM" id="MobiDB-lite"/>
    </source>
</evidence>
<protein>
    <submittedName>
        <fullName evidence="2">Uncharacterized protein</fullName>
    </submittedName>
</protein>
<evidence type="ECO:0000313" key="2">
    <source>
        <dbReference type="EMBL" id="KAF2555238.1"/>
    </source>
</evidence>
<gene>
    <name evidence="2" type="ORF">F2Q68_00016536</name>
</gene>
<organism evidence="2 3">
    <name type="scientific">Brassica cretica</name>
    <name type="common">Mustard</name>
    <dbReference type="NCBI Taxonomy" id="69181"/>
    <lineage>
        <taxon>Eukaryota</taxon>
        <taxon>Viridiplantae</taxon>
        <taxon>Streptophyta</taxon>
        <taxon>Embryophyta</taxon>
        <taxon>Tracheophyta</taxon>
        <taxon>Spermatophyta</taxon>
        <taxon>Magnoliopsida</taxon>
        <taxon>eudicotyledons</taxon>
        <taxon>Gunneridae</taxon>
        <taxon>Pentapetalae</taxon>
        <taxon>rosids</taxon>
        <taxon>malvids</taxon>
        <taxon>Brassicales</taxon>
        <taxon>Brassicaceae</taxon>
        <taxon>Brassiceae</taxon>
        <taxon>Brassica</taxon>
    </lineage>
</organism>
<reference evidence="2" key="1">
    <citation type="submission" date="2019-12" db="EMBL/GenBank/DDBJ databases">
        <title>Genome sequencing and annotation of Brassica cretica.</title>
        <authorList>
            <person name="Studholme D.J."/>
            <person name="Sarris P.F."/>
        </authorList>
    </citation>
    <scope>NUCLEOTIDE SEQUENCE</scope>
    <source>
        <strain evidence="2">PFS-001/15</strain>
        <tissue evidence="2">Leaf</tissue>
    </source>
</reference>
<feature type="region of interest" description="Disordered" evidence="1">
    <location>
        <begin position="61"/>
        <end position="100"/>
    </location>
</feature>